<dbReference type="Pfam" id="PF02837">
    <property type="entry name" value="Glyco_hydro_2_N"/>
    <property type="match status" value="1"/>
</dbReference>
<dbReference type="OrthoDB" id="9762066at2"/>
<comment type="catalytic activity">
    <reaction evidence="1 8">
        <text>Hydrolysis of terminal non-reducing beta-D-galactose residues in beta-D-galactosides.</text>
        <dbReference type="EC" id="3.2.1.23"/>
    </reaction>
</comment>
<dbReference type="GO" id="GO:0030246">
    <property type="term" value="F:carbohydrate binding"/>
    <property type="evidence" value="ECO:0007669"/>
    <property type="project" value="InterPro"/>
</dbReference>
<proteinExistence type="inferred from homology"/>
<dbReference type="Pfam" id="PF16353">
    <property type="entry name" value="LacZ_4"/>
    <property type="match status" value="1"/>
</dbReference>
<dbReference type="InterPro" id="IPR008979">
    <property type="entry name" value="Galactose-bd-like_sf"/>
</dbReference>
<dbReference type="Gene3D" id="2.60.120.260">
    <property type="entry name" value="Galactose-binding domain-like"/>
    <property type="match status" value="1"/>
</dbReference>
<name>A0A1M5QI73_9CLOT</name>
<dbReference type="SMART" id="SM01038">
    <property type="entry name" value="Bgal_small_N"/>
    <property type="match status" value="1"/>
</dbReference>
<dbReference type="SUPFAM" id="SSF49303">
    <property type="entry name" value="beta-Galactosidase/glucuronidase domain"/>
    <property type="match status" value="2"/>
</dbReference>
<dbReference type="PROSITE" id="PS00608">
    <property type="entry name" value="GLYCOSYL_HYDROL_F2_2"/>
    <property type="match status" value="1"/>
</dbReference>
<dbReference type="PROSITE" id="PS00719">
    <property type="entry name" value="GLYCOSYL_HYDROL_F2_1"/>
    <property type="match status" value="1"/>
</dbReference>
<dbReference type="InterPro" id="IPR017853">
    <property type="entry name" value="GH"/>
</dbReference>
<accession>A0A1M5QI73</accession>
<evidence type="ECO:0000256" key="1">
    <source>
        <dbReference type="ARBA" id="ARBA00001412"/>
    </source>
</evidence>
<dbReference type="PANTHER" id="PTHR46323">
    <property type="entry name" value="BETA-GALACTOSIDASE"/>
    <property type="match status" value="1"/>
</dbReference>
<dbReference type="Pfam" id="PF02836">
    <property type="entry name" value="Glyco_hydro_2_C"/>
    <property type="match status" value="1"/>
</dbReference>
<evidence type="ECO:0000256" key="4">
    <source>
        <dbReference type="ARBA" id="ARBA00013303"/>
    </source>
</evidence>
<evidence type="ECO:0000313" key="11">
    <source>
        <dbReference type="Proteomes" id="UP000184447"/>
    </source>
</evidence>
<dbReference type="Gene3D" id="2.60.40.10">
    <property type="entry name" value="Immunoglobulins"/>
    <property type="match status" value="2"/>
</dbReference>
<feature type="domain" description="Beta galactosidase small chain/" evidence="9">
    <location>
        <begin position="767"/>
        <end position="1036"/>
    </location>
</feature>
<dbReference type="Pfam" id="PF02929">
    <property type="entry name" value="Bgal_small_N"/>
    <property type="match status" value="1"/>
</dbReference>
<comment type="similarity">
    <text evidence="2 8">Belongs to the glycosyl hydrolase 2 family.</text>
</comment>
<evidence type="ECO:0000256" key="8">
    <source>
        <dbReference type="RuleBase" id="RU361154"/>
    </source>
</evidence>
<evidence type="ECO:0000256" key="3">
    <source>
        <dbReference type="ARBA" id="ARBA00012756"/>
    </source>
</evidence>
<dbReference type="GO" id="GO:0009341">
    <property type="term" value="C:beta-galactosidase complex"/>
    <property type="evidence" value="ECO:0007669"/>
    <property type="project" value="InterPro"/>
</dbReference>
<dbReference type="InterPro" id="IPR023232">
    <property type="entry name" value="Glyco_hydro_2_AS"/>
</dbReference>
<dbReference type="Pfam" id="PF00703">
    <property type="entry name" value="Glyco_hydro_2"/>
    <property type="match status" value="1"/>
</dbReference>
<evidence type="ECO:0000313" key="10">
    <source>
        <dbReference type="EMBL" id="SHH13628.1"/>
    </source>
</evidence>
<dbReference type="SUPFAM" id="SSF74650">
    <property type="entry name" value="Galactose mutarotase-like"/>
    <property type="match status" value="1"/>
</dbReference>
<evidence type="ECO:0000259" key="9">
    <source>
        <dbReference type="SMART" id="SM01038"/>
    </source>
</evidence>
<dbReference type="STRING" id="1121316.SAMN02745207_00107"/>
<dbReference type="GO" id="GO:0005990">
    <property type="term" value="P:lactose catabolic process"/>
    <property type="evidence" value="ECO:0007669"/>
    <property type="project" value="TreeGrafter"/>
</dbReference>
<dbReference type="AlphaFoldDB" id="A0A1M5QI73"/>
<dbReference type="InterPro" id="IPR006103">
    <property type="entry name" value="Glyco_hydro_2_cat"/>
</dbReference>
<dbReference type="PRINTS" id="PR00132">
    <property type="entry name" value="GLHYDRLASE2"/>
</dbReference>
<dbReference type="GO" id="GO:0004565">
    <property type="term" value="F:beta-galactosidase activity"/>
    <property type="evidence" value="ECO:0007669"/>
    <property type="project" value="UniProtKB-EC"/>
</dbReference>
<dbReference type="Gene3D" id="3.20.20.80">
    <property type="entry name" value="Glycosidases"/>
    <property type="match status" value="1"/>
</dbReference>
<dbReference type="InterPro" id="IPR014718">
    <property type="entry name" value="GH-type_carb-bd"/>
</dbReference>
<dbReference type="InterPro" id="IPR050347">
    <property type="entry name" value="Bact_Beta-galactosidase"/>
</dbReference>
<dbReference type="InterPro" id="IPR006104">
    <property type="entry name" value="Glyco_hydro_2_N"/>
</dbReference>
<dbReference type="InterPro" id="IPR032312">
    <property type="entry name" value="LacZ_4"/>
</dbReference>
<organism evidence="10 11">
    <name type="scientific">Clostridium grantii DSM 8605</name>
    <dbReference type="NCBI Taxonomy" id="1121316"/>
    <lineage>
        <taxon>Bacteria</taxon>
        <taxon>Bacillati</taxon>
        <taxon>Bacillota</taxon>
        <taxon>Clostridia</taxon>
        <taxon>Eubacteriales</taxon>
        <taxon>Clostridiaceae</taxon>
        <taxon>Clostridium</taxon>
    </lineage>
</organism>
<dbReference type="InterPro" id="IPR036156">
    <property type="entry name" value="Beta-gal/glucu_dom_sf"/>
</dbReference>
<dbReference type="InterPro" id="IPR004199">
    <property type="entry name" value="B-gal_small/dom_5"/>
</dbReference>
<dbReference type="PANTHER" id="PTHR46323:SF2">
    <property type="entry name" value="BETA-GALACTOSIDASE"/>
    <property type="match status" value="1"/>
</dbReference>
<evidence type="ECO:0000256" key="7">
    <source>
        <dbReference type="ARBA" id="ARBA00032230"/>
    </source>
</evidence>
<dbReference type="SUPFAM" id="SSF49785">
    <property type="entry name" value="Galactose-binding domain-like"/>
    <property type="match status" value="1"/>
</dbReference>
<keyword evidence="11" id="KW-1185">Reference proteome</keyword>
<dbReference type="InterPro" id="IPR006101">
    <property type="entry name" value="Glyco_hydro_2"/>
</dbReference>
<dbReference type="InterPro" id="IPR006102">
    <property type="entry name" value="Ig-like_GH2"/>
</dbReference>
<evidence type="ECO:0000256" key="6">
    <source>
        <dbReference type="ARBA" id="ARBA00023295"/>
    </source>
</evidence>
<dbReference type="Gene3D" id="2.70.98.10">
    <property type="match status" value="1"/>
</dbReference>
<dbReference type="EC" id="3.2.1.23" evidence="3 8"/>
<sequence length="1039" mass="120696">MKEKFKYTSPSNKYPEWNNNPEIFQLNRMKAHATLMPFDSVEEALIGNAKESKHYKSLNGKWKFNFAENADKRNKEFHDEKYDCSEWKEINVPAHWQLEGYDFPQYTNVTYPWVGHEDLKPPFAPTKYNPVGQYITSFEVPGDWEGKPIHISFQGVESAFYLWINGELVGFGQDSFTPSEYDLTPYLKKGENKLAVEVYRWSDASWLEDQDFWRMSGIFRDVYLYCTPEIHIYDYFVLADLDENYENGLLNIKAEVTNYFGKNNEDLIFEAELYDEENQKVFETSLKIELDLNGKKSSSINLSAEIQNPNKWSAENPNLYKLVLTLKEKGEIIEAISSRVGFRKFELKDGLMLINGKRIVFKGVNRHEFSCTKGRAIGYEEMIEDILLMKKYNINSVRTSHYPNNTLWYDLCDEYGLYVIDENNLETHGSWVYGQVGIGETVPGDKEEWTPALIDRCNSMVERDKNHPSIVIWSLGNESFGGSNFIKMYDFIKSKDTSRLVHYEGLFHYRESEAASDMESTMYTTPEYNEKYALNNPKKPFILCEYAHAMGNSCGNLYKYTEQFDKYPILQGGFIWDWIDQSIKTKTEDGIEYMAYGGDFGDTPNDGNFCGNGLIFADRNVSPKIYEVKKCYQNIDFKVLDIKNGKIQVINKFLFTNLNEFYFKYIIEKNGVKIDEKELFIELDPLSSKEIEISYEAIKDVKFSEEFALTITAYTKKSTKWAEKGHEVAFEQFMIPTKTTVAEIQNEEIDNIEDRLLVVVKESENVIVSGENFTIKFNSSTGNLESYFVDSRELMKEPSKVNFWRASIDNDKGNQLPERCGIWRNEGENRELLSMVIEDGGEEVRVINQYYLSKTNSYISIKYHIKINGTIKVSFTFTPGKNQPEIPEIGMIFVMDKAYSNLKWYGRGPHENYWDKKTSAKLGIYQGKVEDQFVPYLAPQECGNKTDVRYMEVKDDNNKGLIFKGEPTMEVNVLPYTPHELESYDHPYKLPKKEKVVVRINHKQMGVGGDDSWQAKTHADFTIYANQTYEYSFTINPLN</sequence>
<dbReference type="FunFam" id="2.60.40.10:FF:000680">
    <property type="entry name" value="Beta-galactosidase"/>
    <property type="match status" value="1"/>
</dbReference>
<keyword evidence="5 8" id="KW-0378">Hydrolase</keyword>
<reference evidence="10 11" key="1">
    <citation type="submission" date="2016-11" db="EMBL/GenBank/DDBJ databases">
        <authorList>
            <person name="Jaros S."/>
            <person name="Januszkiewicz K."/>
            <person name="Wedrychowicz H."/>
        </authorList>
    </citation>
    <scope>NUCLEOTIDE SEQUENCE [LARGE SCALE GENOMIC DNA]</scope>
    <source>
        <strain evidence="10 11">DSM 8605</strain>
    </source>
</reference>
<keyword evidence="6 8" id="KW-0326">Glycosidase</keyword>
<dbReference type="SUPFAM" id="SSF51445">
    <property type="entry name" value="(Trans)glycosidases"/>
    <property type="match status" value="1"/>
</dbReference>
<dbReference type="InterPro" id="IPR013783">
    <property type="entry name" value="Ig-like_fold"/>
</dbReference>
<dbReference type="Proteomes" id="UP000184447">
    <property type="component" value="Unassembled WGS sequence"/>
</dbReference>
<evidence type="ECO:0000256" key="2">
    <source>
        <dbReference type="ARBA" id="ARBA00007401"/>
    </source>
</evidence>
<dbReference type="FunFam" id="3.20.20.80:FF:000018">
    <property type="entry name" value="Beta-galactosidase"/>
    <property type="match status" value="1"/>
</dbReference>
<protein>
    <recommendedName>
        <fullName evidence="4 8">Beta-galactosidase</fullName>
        <ecNumber evidence="3 8">3.2.1.23</ecNumber>
    </recommendedName>
    <alternativeName>
        <fullName evidence="7 8">Lactase</fullName>
    </alternativeName>
</protein>
<dbReference type="InterPro" id="IPR011013">
    <property type="entry name" value="Gal_mutarotase_sf_dom"/>
</dbReference>
<dbReference type="EMBL" id="FQXM01000002">
    <property type="protein sequence ID" value="SHH13628.1"/>
    <property type="molecule type" value="Genomic_DNA"/>
</dbReference>
<dbReference type="RefSeq" id="WP_073335895.1">
    <property type="nucleotide sequence ID" value="NZ_FQXM01000002.1"/>
</dbReference>
<dbReference type="InterPro" id="IPR023230">
    <property type="entry name" value="Glyco_hydro_2_CS"/>
</dbReference>
<gene>
    <name evidence="10" type="ORF">SAMN02745207_00107</name>
</gene>
<evidence type="ECO:0000256" key="5">
    <source>
        <dbReference type="ARBA" id="ARBA00022801"/>
    </source>
</evidence>